<gene>
    <name evidence="2" type="ORF">SAMN02799620_02879</name>
</gene>
<dbReference type="GO" id="GO:0046872">
    <property type="term" value="F:metal ion binding"/>
    <property type="evidence" value="ECO:0007669"/>
    <property type="project" value="InterPro"/>
</dbReference>
<dbReference type="GO" id="GO:0005886">
    <property type="term" value="C:plasma membrane"/>
    <property type="evidence" value="ECO:0007669"/>
    <property type="project" value="TreeGrafter"/>
</dbReference>
<dbReference type="STRING" id="1502745.SAMN02799620_02879"/>
<dbReference type="PANTHER" id="PTHR40758">
    <property type="entry name" value="CONSERVED PROTEIN"/>
    <property type="match status" value="1"/>
</dbReference>
<dbReference type="Proteomes" id="UP000199707">
    <property type="component" value="Unassembled WGS sequence"/>
</dbReference>
<organism evidence="2 3">
    <name type="scientific">Mycolicibacterium fluoranthenivorans</name>
    <dbReference type="NCBI Taxonomy" id="258505"/>
    <lineage>
        <taxon>Bacteria</taxon>
        <taxon>Bacillati</taxon>
        <taxon>Actinomycetota</taxon>
        <taxon>Actinomycetes</taxon>
        <taxon>Mycobacteriales</taxon>
        <taxon>Mycobacteriaceae</taxon>
        <taxon>Mycolicibacterium</taxon>
    </lineage>
</organism>
<dbReference type="InterPro" id="IPR017517">
    <property type="entry name" value="Maleyloyr_isom"/>
</dbReference>
<accession>A0A1G4WCE8</accession>
<dbReference type="RefSeq" id="WP_090357892.1">
    <property type="nucleotide sequence ID" value="NZ_FMUB01000005.1"/>
</dbReference>
<dbReference type="InterPro" id="IPR034660">
    <property type="entry name" value="DinB/YfiT-like"/>
</dbReference>
<reference evidence="3" key="1">
    <citation type="submission" date="2016-10" db="EMBL/GenBank/DDBJ databases">
        <authorList>
            <person name="Varghese N."/>
            <person name="Submissions S."/>
        </authorList>
    </citation>
    <scope>NUCLEOTIDE SEQUENCE [LARGE SCALE GENOMIC DNA]</scope>
    <source>
        <strain evidence="3">UNC267MFSha1.1M11</strain>
    </source>
</reference>
<protein>
    <submittedName>
        <fullName evidence="2">TIGR03083 family protein</fullName>
    </submittedName>
</protein>
<dbReference type="InterPro" id="IPR024344">
    <property type="entry name" value="MDMPI_metal-binding"/>
</dbReference>
<proteinExistence type="predicted"/>
<name>A0A1G4WCE8_9MYCO</name>
<dbReference type="EMBL" id="FMUB01000005">
    <property type="protein sequence ID" value="SCX20328.1"/>
    <property type="molecule type" value="Genomic_DNA"/>
</dbReference>
<evidence type="ECO:0000259" key="1">
    <source>
        <dbReference type="Pfam" id="PF11716"/>
    </source>
</evidence>
<dbReference type="SUPFAM" id="SSF109854">
    <property type="entry name" value="DinB/YfiT-like putative metalloenzymes"/>
    <property type="match status" value="1"/>
</dbReference>
<evidence type="ECO:0000313" key="2">
    <source>
        <dbReference type="EMBL" id="SCX20328.1"/>
    </source>
</evidence>
<sequence length="255" mass="27625">MDRAAIIRTESERLAVVLAAAEPEATCPTCPDWNALDLLWHLTEVHWFWSQVLARDARTGADIGAIEEAKPPRPAAVAELSALREDSTGALLSQLARLEDADPRWSWWEPDQTVGFTRRMQTYEATMHRVDAELTAGLAVSAIAPEVAAGAVDHAVDVMWGWPPDPARYRPSAVVEFVAADLDRRWLVEVGSWTAPTGTDQPRAVRASAGQPEVTVTAPVQDLALWAWTRGGSVSVTGESSAEAALREVVANGMP</sequence>
<dbReference type="AlphaFoldDB" id="A0A1G4WCE8"/>
<feature type="domain" description="Mycothiol-dependent maleylpyruvate isomerase metal-binding" evidence="1">
    <location>
        <begin position="7"/>
        <end position="132"/>
    </location>
</feature>
<evidence type="ECO:0000313" key="3">
    <source>
        <dbReference type="Proteomes" id="UP000199707"/>
    </source>
</evidence>
<dbReference type="NCBIfam" id="TIGR03083">
    <property type="entry name" value="maleylpyruvate isomerase family mycothiol-dependent enzyme"/>
    <property type="match status" value="1"/>
</dbReference>
<dbReference type="PANTHER" id="PTHR40758:SF1">
    <property type="entry name" value="CONSERVED PROTEIN"/>
    <property type="match status" value="1"/>
</dbReference>
<dbReference type="Pfam" id="PF11716">
    <property type="entry name" value="MDMPI_N"/>
    <property type="match status" value="1"/>
</dbReference>